<accession>A0A024GHC9</accession>
<keyword evidence="2 5" id="KW-0547">Nucleotide-binding</keyword>
<evidence type="ECO:0000256" key="6">
    <source>
        <dbReference type="RuleBase" id="RU000394"/>
    </source>
</evidence>
<dbReference type="OrthoDB" id="3176171at2759"/>
<dbReference type="Pfam" id="PF00225">
    <property type="entry name" value="Kinesin"/>
    <property type="match status" value="1"/>
</dbReference>
<comment type="similarity">
    <text evidence="5 6">Belongs to the TRAFAC class myosin-kinesin ATPase superfamily. Kinesin family.</text>
</comment>
<keyword evidence="4 5" id="KW-0505">Motor protein</keyword>
<feature type="binding site" evidence="5">
    <location>
        <begin position="102"/>
        <end position="109"/>
    </location>
    <ligand>
        <name>ATP</name>
        <dbReference type="ChEBI" id="CHEBI:30616"/>
    </ligand>
</feature>
<dbReference type="PANTHER" id="PTHR47969:SF9">
    <property type="entry name" value="KINESIN-LIKE PROTEIN"/>
    <property type="match status" value="1"/>
</dbReference>
<dbReference type="InterPro" id="IPR036961">
    <property type="entry name" value="Kinesin_motor_dom_sf"/>
</dbReference>
<reference evidence="9 10" key="1">
    <citation type="submission" date="2012-05" db="EMBL/GenBank/DDBJ databases">
        <title>Recombination and specialization in a pathogen metapopulation.</title>
        <authorList>
            <person name="Gardiner A."/>
            <person name="Kemen E."/>
            <person name="Schultz-Larsen T."/>
            <person name="MacLean D."/>
            <person name="Van Oosterhout C."/>
            <person name="Jones J.D.G."/>
        </authorList>
    </citation>
    <scope>NUCLEOTIDE SEQUENCE [LARGE SCALE GENOMIC DNA]</scope>
    <source>
        <strain evidence="9 10">Ac Nc2</strain>
    </source>
</reference>
<dbReference type="GO" id="GO:0008017">
    <property type="term" value="F:microtubule binding"/>
    <property type="evidence" value="ECO:0007669"/>
    <property type="project" value="InterPro"/>
</dbReference>
<dbReference type="InParanoid" id="A0A024GHC9"/>
<dbReference type="GO" id="GO:0005875">
    <property type="term" value="C:microtubule associated complex"/>
    <property type="evidence" value="ECO:0007669"/>
    <property type="project" value="TreeGrafter"/>
</dbReference>
<dbReference type="SMART" id="SM00129">
    <property type="entry name" value="KISc"/>
    <property type="match status" value="1"/>
</dbReference>
<dbReference type="PANTHER" id="PTHR47969">
    <property type="entry name" value="CHROMOSOME-ASSOCIATED KINESIN KIF4A-RELATED"/>
    <property type="match status" value="1"/>
</dbReference>
<dbReference type="PROSITE" id="PS00411">
    <property type="entry name" value="KINESIN_MOTOR_1"/>
    <property type="match status" value="1"/>
</dbReference>
<sequence length="720" mass="81559">MAMENKKKGKERKRKRVHVIVRVRPILPHEKLQPRALEVVKKSSQLVHIEVLSPTTPNTPQVYSFEKCYEEHTPQRLLFQKEIMPIVKTLFNGIHTTVFAYGATGTGKTFTMEGCKRNLGIIPRCLKFVFQHGSNITLSDATSNAKNAIQSFRVTMSYFEIYNDKIHDLLDLKRSQTLTIRQVNQTIEIPGLCKKAIGNLDEFQELYASASARRRRASTKLNDSSSRSHSVLMIQVQTRHATNDLTIGKLQLIDLAGSEDNRRTGNTGIRLGESKEINKSLFVLGQVFTALDVKDVQRIPFRESKLTRLLQDSLGGENRAVMICNVAPVAKMHQETIQTLNYAAKAQGTSVVNATKSNKGKAVSRSTERSHATLERGIRTKAAEKNKAPSIVFATREIVNQSDTKRRECAKRLERITTAPRERKRESMERKLRQWKETKRETRCSSDSLPIDSQEVPSIGRKRKLSETKSTLFSTTKTLCVPLKTSIPSKLNHPSNLRALKNANKPKARDFEAPNAKISPYAKEQCNLGTKSLEFRDNAKANRRAESLASDTNDRALGKYCETEQNQIEIAKKLVATAVTFEKKEYYWSSLCTFRKACLTLPTQNDKLEARVQSLEAKCDTLSTIPLEMRIEMKQNRILALPTSTYMQRVFENNVLEVLNAGTFDEVTTLPTIGEKRALKIMQARPFRKIVELNNVPGITQKMIDKMKQQHVQDALVGNW</sequence>
<dbReference type="Gene3D" id="1.10.150.320">
    <property type="entry name" value="Photosystem II 12 kDa extrinsic protein"/>
    <property type="match status" value="1"/>
</dbReference>
<keyword evidence="3 5" id="KW-0067">ATP-binding</keyword>
<dbReference type="EMBL" id="CAIX01000122">
    <property type="protein sequence ID" value="CCI46298.1"/>
    <property type="molecule type" value="Genomic_DNA"/>
</dbReference>
<dbReference type="Proteomes" id="UP000053237">
    <property type="component" value="Unassembled WGS sequence"/>
</dbReference>
<dbReference type="GO" id="GO:0007018">
    <property type="term" value="P:microtubule-based movement"/>
    <property type="evidence" value="ECO:0007669"/>
    <property type="project" value="InterPro"/>
</dbReference>
<dbReference type="InterPro" id="IPR001752">
    <property type="entry name" value="Kinesin_motor_dom"/>
</dbReference>
<keyword evidence="10" id="KW-1185">Reference proteome</keyword>
<dbReference type="GO" id="GO:0005874">
    <property type="term" value="C:microtubule"/>
    <property type="evidence" value="ECO:0007669"/>
    <property type="project" value="UniProtKB-KW"/>
</dbReference>
<evidence type="ECO:0000256" key="1">
    <source>
        <dbReference type="ARBA" id="ARBA00022701"/>
    </source>
</evidence>
<keyword evidence="1 6" id="KW-0493">Microtubule</keyword>
<protein>
    <recommendedName>
        <fullName evidence="6">Kinesin-like protein</fullName>
    </recommendedName>
</protein>
<evidence type="ECO:0000256" key="7">
    <source>
        <dbReference type="SAM" id="MobiDB-lite"/>
    </source>
</evidence>
<proteinExistence type="inferred from homology"/>
<dbReference type="InterPro" id="IPR027640">
    <property type="entry name" value="Kinesin-like_fam"/>
</dbReference>
<dbReference type="InterPro" id="IPR010994">
    <property type="entry name" value="RuvA_2-like"/>
</dbReference>
<feature type="compositionally biased region" description="Basic and acidic residues" evidence="7">
    <location>
        <begin position="421"/>
        <end position="444"/>
    </location>
</feature>
<evidence type="ECO:0000256" key="4">
    <source>
        <dbReference type="ARBA" id="ARBA00023175"/>
    </source>
</evidence>
<evidence type="ECO:0000256" key="3">
    <source>
        <dbReference type="ARBA" id="ARBA00022840"/>
    </source>
</evidence>
<evidence type="ECO:0000313" key="10">
    <source>
        <dbReference type="Proteomes" id="UP000053237"/>
    </source>
</evidence>
<comment type="caution">
    <text evidence="9">The sequence shown here is derived from an EMBL/GenBank/DDBJ whole genome shotgun (WGS) entry which is preliminary data.</text>
</comment>
<organism evidence="9 10">
    <name type="scientific">Albugo candida</name>
    <dbReference type="NCBI Taxonomy" id="65357"/>
    <lineage>
        <taxon>Eukaryota</taxon>
        <taxon>Sar</taxon>
        <taxon>Stramenopiles</taxon>
        <taxon>Oomycota</taxon>
        <taxon>Peronosporomycetes</taxon>
        <taxon>Albuginales</taxon>
        <taxon>Albuginaceae</taxon>
        <taxon>Albugo</taxon>
    </lineage>
</organism>
<dbReference type="GO" id="GO:0003777">
    <property type="term" value="F:microtubule motor activity"/>
    <property type="evidence" value="ECO:0007669"/>
    <property type="project" value="InterPro"/>
</dbReference>
<dbReference type="SUPFAM" id="SSF47781">
    <property type="entry name" value="RuvA domain 2-like"/>
    <property type="match status" value="1"/>
</dbReference>
<dbReference type="PRINTS" id="PR00380">
    <property type="entry name" value="KINESINHEAVY"/>
</dbReference>
<dbReference type="InterPro" id="IPR027417">
    <property type="entry name" value="P-loop_NTPase"/>
</dbReference>
<dbReference type="STRING" id="65357.A0A024GHC9"/>
<dbReference type="GO" id="GO:0007052">
    <property type="term" value="P:mitotic spindle organization"/>
    <property type="evidence" value="ECO:0007669"/>
    <property type="project" value="TreeGrafter"/>
</dbReference>
<dbReference type="PROSITE" id="PS50067">
    <property type="entry name" value="KINESIN_MOTOR_2"/>
    <property type="match status" value="1"/>
</dbReference>
<evidence type="ECO:0000256" key="5">
    <source>
        <dbReference type="PROSITE-ProRule" id="PRU00283"/>
    </source>
</evidence>
<feature type="domain" description="Kinesin motor" evidence="8">
    <location>
        <begin position="16"/>
        <end position="349"/>
    </location>
</feature>
<dbReference type="Gene3D" id="3.40.850.10">
    <property type="entry name" value="Kinesin motor domain"/>
    <property type="match status" value="1"/>
</dbReference>
<dbReference type="AlphaFoldDB" id="A0A024GHC9"/>
<dbReference type="CDD" id="cd00106">
    <property type="entry name" value="KISc"/>
    <property type="match status" value="1"/>
</dbReference>
<evidence type="ECO:0000256" key="2">
    <source>
        <dbReference type="ARBA" id="ARBA00022741"/>
    </source>
</evidence>
<dbReference type="GO" id="GO:0051231">
    <property type="term" value="P:spindle elongation"/>
    <property type="evidence" value="ECO:0007669"/>
    <property type="project" value="TreeGrafter"/>
</dbReference>
<dbReference type="SUPFAM" id="SSF52540">
    <property type="entry name" value="P-loop containing nucleoside triphosphate hydrolases"/>
    <property type="match status" value="1"/>
</dbReference>
<dbReference type="GO" id="GO:0005524">
    <property type="term" value="F:ATP binding"/>
    <property type="evidence" value="ECO:0007669"/>
    <property type="project" value="UniProtKB-UniRule"/>
</dbReference>
<feature type="region of interest" description="Disordered" evidence="7">
    <location>
        <begin position="421"/>
        <end position="454"/>
    </location>
</feature>
<name>A0A024GHC9_9STRA</name>
<evidence type="ECO:0000259" key="8">
    <source>
        <dbReference type="PROSITE" id="PS50067"/>
    </source>
</evidence>
<dbReference type="InterPro" id="IPR019821">
    <property type="entry name" value="Kinesin_motor_CS"/>
</dbReference>
<evidence type="ECO:0000313" key="9">
    <source>
        <dbReference type="EMBL" id="CCI46298.1"/>
    </source>
</evidence>
<gene>
    <name evidence="9" type="ORF">BN9_072270</name>
</gene>